<feature type="compositionally biased region" description="Basic residues" evidence="1">
    <location>
        <begin position="1"/>
        <end position="11"/>
    </location>
</feature>
<dbReference type="PANTHER" id="PTHR35481">
    <property type="entry name" value="DNA-DIRECTED RNA POLYMERASE SUBUNIT ALPHA"/>
    <property type="match status" value="1"/>
</dbReference>
<dbReference type="Pfam" id="PF25475">
    <property type="entry name" value="DUF7903"/>
    <property type="match status" value="1"/>
</dbReference>
<feature type="region of interest" description="Disordered" evidence="1">
    <location>
        <begin position="1"/>
        <end position="26"/>
    </location>
</feature>
<dbReference type="PANTHER" id="PTHR35481:SF1">
    <property type="entry name" value="DNA-DIRECTED RNA POLYMERASE SUBUNIT ALPHA"/>
    <property type="match status" value="1"/>
</dbReference>
<evidence type="ECO:0000313" key="4">
    <source>
        <dbReference type="Proteomes" id="UP000030711"/>
    </source>
</evidence>
<dbReference type="Proteomes" id="UP000030711">
    <property type="component" value="Unassembled WGS sequence"/>
</dbReference>
<evidence type="ECO:0000259" key="2">
    <source>
        <dbReference type="Pfam" id="PF25475"/>
    </source>
</evidence>
<dbReference type="AlphaFoldDB" id="A0AAD9T9H6"/>
<keyword evidence="4" id="KW-1185">Reference proteome</keyword>
<feature type="domain" description="DUF7903" evidence="2">
    <location>
        <begin position="42"/>
        <end position="158"/>
    </location>
</feature>
<reference evidence="3 4" key="1">
    <citation type="journal article" date="2014" name="Nature">
        <title>The genome of Eucalyptus grandis.</title>
        <authorList>
            <person name="Myburg A.A."/>
            <person name="Grattapaglia D."/>
            <person name="Tuskan G.A."/>
            <person name="Hellsten U."/>
            <person name="Hayes R.D."/>
            <person name="Grimwood J."/>
            <person name="Jenkins J."/>
            <person name="Lindquist E."/>
            <person name="Tice H."/>
            <person name="Bauer D."/>
            <person name="Goodstein D.M."/>
            <person name="Dubchak I."/>
            <person name="Poliakov A."/>
            <person name="Mizrachi E."/>
            <person name="Kullan A.R."/>
            <person name="Hussey S.G."/>
            <person name="Pinard D."/>
            <person name="van der Merwe K."/>
            <person name="Singh P."/>
            <person name="van Jaarsveld I."/>
            <person name="Silva-Junior O.B."/>
            <person name="Togawa R.C."/>
            <person name="Pappas M.R."/>
            <person name="Faria D.A."/>
            <person name="Sansaloni C.P."/>
            <person name="Petroli C.D."/>
            <person name="Yang X."/>
            <person name="Ranjan P."/>
            <person name="Tschaplinski T.J."/>
            <person name="Ye C.Y."/>
            <person name="Li T."/>
            <person name="Sterck L."/>
            <person name="Vanneste K."/>
            <person name="Murat F."/>
            <person name="Soler M."/>
            <person name="Clemente H.S."/>
            <person name="Saidi N."/>
            <person name="Cassan-Wang H."/>
            <person name="Dunand C."/>
            <person name="Hefer C.A."/>
            <person name="Bornberg-Bauer E."/>
            <person name="Kersting A.R."/>
            <person name="Vining K."/>
            <person name="Amarasinghe V."/>
            <person name="Ranik M."/>
            <person name="Naithani S."/>
            <person name="Elser J."/>
            <person name="Boyd A.E."/>
            <person name="Liston A."/>
            <person name="Spatafora J.W."/>
            <person name="Dharmwardhana P."/>
            <person name="Raja R."/>
            <person name="Sullivan C."/>
            <person name="Romanel E."/>
            <person name="Alves-Ferreira M."/>
            <person name="Kulheim C."/>
            <person name="Foley W."/>
            <person name="Carocha V."/>
            <person name="Paiva J."/>
            <person name="Kudrna D."/>
            <person name="Brommonschenkel S.H."/>
            <person name="Pasquali G."/>
            <person name="Byrne M."/>
            <person name="Rigault P."/>
            <person name="Tibbits J."/>
            <person name="Spokevicius A."/>
            <person name="Jones R.C."/>
            <person name="Steane D.A."/>
            <person name="Vaillancourt R.E."/>
            <person name="Potts B.M."/>
            <person name="Joubert F."/>
            <person name="Barry K."/>
            <person name="Pappas G.J."/>
            <person name="Strauss S.H."/>
            <person name="Jaiswal P."/>
            <person name="Grima-Pettenati J."/>
            <person name="Salse J."/>
            <person name="Van de Peer Y."/>
            <person name="Rokhsar D.S."/>
            <person name="Schmutz J."/>
        </authorList>
    </citation>
    <scope>NUCLEOTIDE SEQUENCE [LARGE SCALE GENOMIC DNA]</scope>
    <source>
        <strain evidence="4">cv. BRASUZ1</strain>
        <tissue evidence="3">Leaf extractions</tissue>
    </source>
</reference>
<evidence type="ECO:0000313" key="3">
    <source>
        <dbReference type="EMBL" id="KAK2631414.1"/>
    </source>
</evidence>
<gene>
    <name evidence="3" type="ORF">EUGRSUZ_L02940</name>
</gene>
<comment type="caution">
    <text evidence="3">The sequence shown here is derived from an EMBL/GenBank/DDBJ whole genome shotgun (WGS) entry which is preliminary data.</text>
</comment>
<proteinExistence type="predicted"/>
<dbReference type="InterPro" id="IPR057225">
    <property type="entry name" value="DUF7903"/>
</dbReference>
<protein>
    <recommendedName>
        <fullName evidence="2">DUF7903 domain-containing protein</fullName>
    </recommendedName>
</protein>
<sequence length="159" mass="17652">MSYVPPHKRQSKGSGEPSPLPASLPRQFKRGLNFRSPRTNADQSGKIVYANKAISRWLAVGLDDDGDHLPSGVFLKPVSVEAIERRSGEKLALAKNCMANEEDEIGWDHSKKPWVQIAETVMPDLVSSFEVVKSEIEGQSMEEIKPTLVARFGKILFYG</sequence>
<dbReference type="EMBL" id="MU849862">
    <property type="protein sequence ID" value="KAK2631414.1"/>
    <property type="molecule type" value="Genomic_DNA"/>
</dbReference>
<accession>A0AAD9T9H6</accession>
<name>A0AAD9T9H6_EUCGR</name>
<evidence type="ECO:0000256" key="1">
    <source>
        <dbReference type="SAM" id="MobiDB-lite"/>
    </source>
</evidence>
<organism evidence="3 4">
    <name type="scientific">Eucalyptus grandis</name>
    <name type="common">Flooded gum</name>
    <dbReference type="NCBI Taxonomy" id="71139"/>
    <lineage>
        <taxon>Eukaryota</taxon>
        <taxon>Viridiplantae</taxon>
        <taxon>Streptophyta</taxon>
        <taxon>Embryophyta</taxon>
        <taxon>Tracheophyta</taxon>
        <taxon>Spermatophyta</taxon>
        <taxon>Magnoliopsida</taxon>
        <taxon>eudicotyledons</taxon>
        <taxon>Gunneridae</taxon>
        <taxon>Pentapetalae</taxon>
        <taxon>rosids</taxon>
        <taxon>malvids</taxon>
        <taxon>Myrtales</taxon>
        <taxon>Myrtaceae</taxon>
        <taxon>Myrtoideae</taxon>
        <taxon>Eucalypteae</taxon>
        <taxon>Eucalyptus</taxon>
    </lineage>
</organism>